<reference evidence="6 7" key="1">
    <citation type="submission" date="2016-10" db="EMBL/GenBank/DDBJ databases">
        <authorList>
            <person name="de Groot N.N."/>
        </authorList>
    </citation>
    <scope>NUCLEOTIDE SEQUENCE [LARGE SCALE GENOMIC DNA]</scope>
    <source>
        <strain evidence="6 7">DSM 5885</strain>
    </source>
</reference>
<dbReference type="InterPro" id="IPR005119">
    <property type="entry name" value="LysR_subst-bd"/>
</dbReference>
<proteinExistence type="inferred from homology"/>
<dbReference type="EMBL" id="FNCY01000010">
    <property type="protein sequence ID" value="SDH93145.1"/>
    <property type="molecule type" value="Genomic_DNA"/>
</dbReference>
<dbReference type="SUPFAM" id="SSF53850">
    <property type="entry name" value="Periplasmic binding protein-like II"/>
    <property type="match status" value="1"/>
</dbReference>
<dbReference type="Gene3D" id="1.10.10.10">
    <property type="entry name" value="Winged helix-like DNA-binding domain superfamily/Winged helix DNA-binding domain"/>
    <property type="match status" value="1"/>
</dbReference>
<dbReference type="RefSeq" id="WP_218122735.1">
    <property type="nucleotide sequence ID" value="NZ_FNCY01000010.1"/>
</dbReference>
<dbReference type="PRINTS" id="PR00039">
    <property type="entry name" value="HTHLYSR"/>
</dbReference>
<accession>A0A1G8GFL2</accession>
<name>A0A1G8GFL2_9RHOO</name>
<dbReference type="SUPFAM" id="SSF46785">
    <property type="entry name" value="Winged helix' DNA-binding domain"/>
    <property type="match status" value="1"/>
</dbReference>
<gene>
    <name evidence="6" type="ORF">SAMN05660652_02574</name>
</gene>
<dbReference type="PANTHER" id="PTHR30537">
    <property type="entry name" value="HTH-TYPE TRANSCRIPTIONAL REGULATOR"/>
    <property type="match status" value="1"/>
</dbReference>
<evidence type="ECO:0000256" key="4">
    <source>
        <dbReference type="ARBA" id="ARBA00023163"/>
    </source>
</evidence>
<dbReference type="Gene3D" id="3.40.190.10">
    <property type="entry name" value="Periplasmic binding protein-like II"/>
    <property type="match status" value="2"/>
</dbReference>
<evidence type="ECO:0000259" key="5">
    <source>
        <dbReference type="PROSITE" id="PS50931"/>
    </source>
</evidence>
<keyword evidence="7" id="KW-1185">Reference proteome</keyword>
<dbReference type="InterPro" id="IPR036390">
    <property type="entry name" value="WH_DNA-bd_sf"/>
</dbReference>
<evidence type="ECO:0000256" key="3">
    <source>
        <dbReference type="ARBA" id="ARBA00023125"/>
    </source>
</evidence>
<evidence type="ECO:0000313" key="7">
    <source>
        <dbReference type="Proteomes" id="UP000198607"/>
    </source>
</evidence>
<dbReference type="InterPro" id="IPR058163">
    <property type="entry name" value="LysR-type_TF_proteobact-type"/>
</dbReference>
<dbReference type="PANTHER" id="PTHR30537:SF79">
    <property type="entry name" value="TRANSCRIPTIONAL REGULATOR-RELATED"/>
    <property type="match status" value="1"/>
</dbReference>
<dbReference type="PROSITE" id="PS50931">
    <property type="entry name" value="HTH_LYSR"/>
    <property type="match status" value="1"/>
</dbReference>
<keyword evidence="2" id="KW-0805">Transcription regulation</keyword>
<evidence type="ECO:0000256" key="1">
    <source>
        <dbReference type="ARBA" id="ARBA00009437"/>
    </source>
</evidence>
<dbReference type="Pfam" id="PF00126">
    <property type="entry name" value="HTH_1"/>
    <property type="match status" value="1"/>
</dbReference>
<evidence type="ECO:0000256" key="2">
    <source>
        <dbReference type="ARBA" id="ARBA00023015"/>
    </source>
</evidence>
<dbReference type="GO" id="GO:0006351">
    <property type="term" value="P:DNA-templated transcription"/>
    <property type="evidence" value="ECO:0007669"/>
    <property type="project" value="TreeGrafter"/>
</dbReference>
<feature type="domain" description="HTH lysR-type" evidence="5">
    <location>
        <begin position="1"/>
        <end position="61"/>
    </location>
</feature>
<organism evidence="6 7">
    <name type="scientific">Propionivibrio dicarboxylicus</name>
    <dbReference type="NCBI Taxonomy" id="83767"/>
    <lineage>
        <taxon>Bacteria</taxon>
        <taxon>Pseudomonadati</taxon>
        <taxon>Pseudomonadota</taxon>
        <taxon>Betaproteobacteria</taxon>
        <taxon>Rhodocyclales</taxon>
        <taxon>Rhodocyclaceae</taxon>
        <taxon>Propionivibrio</taxon>
    </lineage>
</organism>
<evidence type="ECO:0000313" key="6">
    <source>
        <dbReference type="EMBL" id="SDH93145.1"/>
    </source>
</evidence>
<dbReference type="GO" id="GO:0003700">
    <property type="term" value="F:DNA-binding transcription factor activity"/>
    <property type="evidence" value="ECO:0007669"/>
    <property type="project" value="InterPro"/>
</dbReference>
<keyword evidence="3 6" id="KW-0238">DNA-binding</keyword>
<dbReference type="InterPro" id="IPR000847">
    <property type="entry name" value="LysR_HTH_N"/>
</dbReference>
<dbReference type="STRING" id="83767.SAMN05660652_02574"/>
<sequence>MTLSPLNSIRVFVEAARAQNFSRAAAALGMTQSGVSHHVGVLERYLGRRLFDRMGASLRLTDAGRQYFEAVREAMASVELSTRQLRANVPGCRLVVRTSLPTVAMTVLIPALPRFVQQPPVSVDLVTSLSPPAPEDAFDVLLTRDLALADESHWQLAQETLVCVAAPAVHARCAASGIAGWSFISARSRPEVLVDWVNAQGLDASVVSVGASFEHYFLAVSAAIGGMGYLVAPRLLVAEALRQGQLCDAGMPPVRGAAQYSAWVNPRSQQPEVARAFCRWLVSVFRAEESV</sequence>
<dbReference type="Proteomes" id="UP000198607">
    <property type="component" value="Unassembled WGS sequence"/>
</dbReference>
<protein>
    <submittedName>
        <fullName evidence="6">DNA-binding transcriptional regulator, LysR family</fullName>
    </submittedName>
</protein>
<dbReference type="AlphaFoldDB" id="A0A1G8GFL2"/>
<dbReference type="FunFam" id="1.10.10.10:FF:000001">
    <property type="entry name" value="LysR family transcriptional regulator"/>
    <property type="match status" value="1"/>
</dbReference>
<keyword evidence="4" id="KW-0804">Transcription</keyword>
<comment type="similarity">
    <text evidence="1">Belongs to the LysR transcriptional regulatory family.</text>
</comment>
<dbReference type="GO" id="GO:0043565">
    <property type="term" value="F:sequence-specific DNA binding"/>
    <property type="evidence" value="ECO:0007669"/>
    <property type="project" value="TreeGrafter"/>
</dbReference>
<dbReference type="InterPro" id="IPR036388">
    <property type="entry name" value="WH-like_DNA-bd_sf"/>
</dbReference>
<dbReference type="Pfam" id="PF03466">
    <property type="entry name" value="LysR_substrate"/>
    <property type="match status" value="1"/>
</dbReference>